<dbReference type="SUPFAM" id="SSF53383">
    <property type="entry name" value="PLP-dependent transferases"/>
    <property type="match status" value="1"/>
</dbReference>
<evidence type="ECO:0000256" key="7">
    <source>
        <dbReference type="PIRSR" id="PIRSR001434-2"/>
    </source>
</evidence>
<comment type="catalytic activity">
    <reaction evidence="6">
        <text>L-methionine + H2O = methanethiol + 2-oxobutanoate + NH4(+)</text>
        <dbReference type="Rhea" id="RHEA:23800"/>
        <dbReference type="ChEBI" id="CHEBI:15377"/>
        <dbReference type="ChEBI" id="CHEBI:16007"/>
        <dbReference type="ChEBI" id="CHEBI:16763"/>
        <dbReference type="ChEBI" id="CHEBI:28938"/>
        <dbReference type="ChEBI" id="CHEBI:57844"/>
        <dbReference type="EC" id="4.4.1.11"/>
    </reaction>
    <physiologicalReaction direction="left-to-right" evidence="6">
        <dbReference type="Rhea" id="RHEA:23801"/>
    </physiologicalReaction>
</comment>
<keyword evidence="10" id="KW-0456">Lyase</keyword>
<organism evidence="10 11">
    <name type="scientific">Kitasatospora setae (strain ATCC 33774 / DSM 43861 / JCM 3304 / KCC A-0304 / NBRC 14216 / KM-6054)</name>
    <name type="common">Streptomyces setae</name>
    <dbReference type="NCBI Taxonomy" id="452652"/>
    <lineage>
        <taxon>Bacteria</taxon>
        <taxon>Bacillati</taxon>
        <taxon>Actinomycetota</taxon>
        <taxon>Actinomycetes</taxon>
        <taxon>Kitasatosporales</taxon>
        <taxon>Streptomycetaceae</taxon>
        <taxon>Kitasatospora</taxon>
    </lineage>
</organism>
<dbReference type="GO" id="GO:0047982">
    <property type="term" value="F:homocysteine desulfhydrase activity"/>
    <property type="evidence" value="ECO:0007669"/>
    <property type="project" value="UniProtKB-EC"/>
</dbReference>
<dbReference type="GO" id="GO:0019346">
    <property type="term" value="P:transsulfuration"/>
    <property type="evidence" value="ECO:0007669"/>
    <property type="project" value="InterPro"/>
</dbReference>
<dbReference type="EC" id="4.4.1.2" evidence="3"/>
<dbReference type="InterPro" id="IPR015421">
    <property type="entry name" value="PyrdxlP-dep_Trfase_major"/>
</dbReference>
<dbReference type="STRING" id="452652.KSE_61340"/>
<dbReference type="GO" id="GO:0018826">
    <property type="term" value="F:methionine gamma-lyase activity"/>
    <property type="evidence" value="ECO:0007669"/>
    <property type="project" value="UniProtKB-EC"/>
</dbReference>
<dbReference type="PANTHER" id="PTHR11808">
    <property type="entry name" value="TRANS-SULFURATION ENZYME FAMILY MEMBER"/>
    <property type="match status" value="1"/>
</dbReference>
<dbReference type="InterPro" id="IPR015424">
    <property type="entry name" value="PyrdxlP-dep_Trfase"/>
</dbReference>
<evidence type="ECO:0000256" key="4">
    <source>
        <dbReference type="ARBA" id="ARBA00047199"/>
    </source>
</evidence>
<dbReference type="GO" id="GO:0030170">
    <property type="term" value="F:pyridoxal phosphate binding"/>
    <property type="evidence" value="ECO:0007669"/>
    <property type="project" value="InterPro"/>
</dbReference>
<sequence>MSRLDTRAVHAGREDLAGLGAHVPPLDLSTTYPVPDLAAGGDAYQALACGGRPPAEGGLVYQRLWNPTVARFEQALAQLEGCAEAVAFSSGMAALSACLLAAAAEGRRHVVALRPLYGGSDHLLDSGLLGTEVTWAAPGTLAAALRPDTGLVLVETPGNPTLDLVDLAAVAERCGGVPLLVDNTFATPVLQRPARHGATLVLHSATKAIGGHGDVLAGAVACTPEWAARLRRVRAVTGAVLHPLAGYLLHRGLQTLPLRVRAASASAARLADWLAARPEVAAVHYPGRSGSPLLGRQLLGGGSTLAFEAAGGFAHAAAVAERCGLITHAVSLGGADTLIQHPASLTHRPVAAAHKPGPALLRLSVGLEDPDDLIADLEQALALRPESTLPGTDHRPEPTLPTADRRPERTAPGARH</sequence>
<dbReference type="AlphaFoldDB" id="E4N166"/>
<dbReference type="Pfam" id="PF01053">
    <property type="entry name" value="Cys_Met_Meta_PP"/>
    <property type="match status" value="1"/>
</dbReference>
<dbReference type="GO" id="GO:0004123">
    <property type="term" value="F:cystathionine gamma-lyase activity"/>
    <property type="evidence" value="ECO:0007669"/>
    <property type="project" value="TreeGrafter"/>
</dbReference>
<evidence type="ECO:0000313" key="10">
    <source>
        <dbReference type="EMBL" id="BAJ31900.1"/>
    </source>
</evidence>
<dbReference type="HOGENOM" id="CLU_018986_2_0_11"/>
<keyword evidence="2 7" id="KW-0663">Pyridoxal phosphate</keyword>
<dbReference type="PANTHER" id="PTHR11808:SF85">
    <property type="entry name" value="CYSTATHIONINE GAMMA-LYASE-RELATED"/>
    <property type="match status" value="1"/>
</dbReference>
<dbReference type="eggNOG" id="COG0626">
    <property type="taxonomic scope" value="Bacteria"/>
</dbReference>
<name>E4N166_KITSK</name>
<proteinExistence type="inferred from homology"/>
<dbReference type="RefSeq" id="WP_014139196.1">
    <property type="nucleotide sequence ID" value="NC_016109.1"/>
</dbReference>
<accession>E4N166</accession>
<dbReference type="PIRSF" id="PIRSF001434">
    <property type="entry name" value="CGS"/>
    <property type="match status" value="1"/>
</dbReference>
<dbReference type="PATRIC" id="fig|452652.3.peg.6148"/>
<comment type="catalytic activity">
    <reaction evidence="5">
        <text>L-homocysteine + H2O = 2-oxobutanoate + hydrogen sulfide + NH4(+) + H(+)</text>
        <dbReference type="Rhea" id="RHEA:14501"/>
        <dbReference type="ChEBI" id="CHEBI:15377"/>
        <dbReference type="ChEBI" id="CHEBI:15378"/>
        <dbReference type="ChEBI" id="CHEBI:16763"/>
        <dbReference type="ChEBI" id="CHEBI:28938"/>
        <dbReference type="ChEBI" id="CHEBI:29919"/>
        <dbReference type="ChEBI" id="CHEBI:58199"/>
        <dbReference type="EC" id="4.4.1.2"/>
    </reaction>
    <physiologicalReaction direction="left-to-right" evidence="5">
        <dbReference type="Rhea" id="RHEA:14502"/>
    </physiologicalReaction>
</comment>
<comment type="cofactor">
    <cofactor evidence="1 8">
        <name>pyridoxal 5'-phosphate</name>
        <dbReference type="ChEBI" id="CHEBI:597326"/>
    </cofactor>
</comment>
<evidence type="ECO:0000256" key="3">
    <source>
        <dbReference type="ARBA" id="ARBA00047175"/>
    </source>
</evidence>
<dbReference type="FunFam" id="3.40.640.10:FF:000046">
    <property type="entry name" value="Cystathionine gamma-lyase"/>
    <property type="match status" value="1"/>
</dbReference>
<dbReference type="Proteomes" id="UP000007076">
    <property type="component" value="Chromosome"/>
</dbReference>
<evidence type="ECO:0000256" key="6">
    <source>
        <dbReference type="ARBA" id="ARBA00052699"/>
    </source>
</evidence>
<dbReference type="KEGG" id="ksk:KSE_61340"/>
<dbReference type="InterPro" id="IPR015422">
    <property type="entry name" value="PyrdxlP-dep_Trfase_small"/>
</dbReference>
<dbReference type="Gene3D" id="3.40.640.10">
    <property type="entry name" value="Type I PLP-dependent aspartate aminotransferase-like (Major domain)"/>
    <property type="match status" value="1"/>
</dbReference>
<evidence type="ECO:0000256" key="8">
    <source>
        <dbReference type="RuleBase" id="RU362118"/>
    </source>
</evidence>
<feature type="compositionally biased region" description="Basic and acidic residues" evidence="9">
    <location>
        <begin position="392"/>
        <end position="409"/>
    </location>
</feature>
<dbReference type="InterPro" id="IPR000277">
    <property type="entry name" value="Cys/Met-Metab_PyrdxlP-dep_enz"/>
</dbReference>
<protein>
    <recommendedName>
        <fullName evidence="3">homocysteine desulfhydrase</fullName>
        <ecNumber evidence="3">4.4.1.2</ecNumber>
    </recommendedName>
    <alternativeName>
        <fullName evidence="4">Homocysteine desulfhydrase</fullName>
    </alternativeName>
</protein>
<evidence type="ECO:0000256" key="2">
    <source>
        <dbReference type="ARBA" id="ARBA00022898"/>
    </source>
</evidence>
<dbReference type="GO" id="GO:0019343">
    <property type="term" value="P:cysteine biosynthetic process via cystathionine"/>
    <property type="evidence" value="ECO:0007669"/>
    <property type="project" value="TreeGrafter"/>
</dbReference>
<keyword evidence="11" id="KW-1185">Reference proteome</keyword>
<evidence type="ECO:0000313" key="11">
    <source>
        <dbReference type="Proteomes" id="UP000007076"/>
    </source>
</evidence>
<dbReference type="EMBL" id="AP010968">
    <property type="protein sequence ID" value="BAJ31900.1"/>
    <property type="molecule type" value="Genomic_DNA"/>
</dbReference>
<feature type="region of interest" description="Disordered" evidence="9">
    <location>
        <begin position="384"/>
        <end position="416"/>
    </location>
</feature>
<gene>
    <name evidence="10" type="ordered locus">KSE_61340</name>
</gene>
<reference evidence="10 11" key="1">
    <citation type="journal article" date="2010" name="DNA Res.">
        <title>Genome sequence of Kitasatospora setae NBRC 14216T: an evolutionary snapshot of the family Streptomycetaceae.</title>
        <authorList>
            <person name="Ichikawa N."/>
            <person name="Oguchi A."/>
            <person name="Ikeda H."/>
            <person name="Ishikawa J."/>
            <person name="Kitani S."/>
            <person name="Watanabe Y."/>
            <person name="Nakamura S."/>
            <person name="Katano Y."/>
            <person name="Kishi E."/>
            <person name="Sasagawa M."/>
            <person name="Ankai A."/>
            <person name="Fukui S."/>
            <person name="Hashimoto Y."/>
            <person name="Kamata S."/>
            <person name="Otoguro M."/>
            <person name="Tanikawa S."/>
            <person name="Nihira T."/>
            <person name="Horinouchi S."/>
            <person name="Ohnishi Y."/>
            <person name="Hayakawa M."/>
            <person name="Kuzuyama T."/>
            <person name="Arisawa A."/>
            <person name="Nomoto F."/>
            <person name="Miura H."/>
            <person name="Takahashi Y."/>
            <person name="Fujita N."/>
        </authorList>
    </citation>
    <scope>NUCLEOTIDE SEQUENCE [LARGE SCALE GENOMIC DNA]</scope>
    <source>
        <strain evidence="11">ATCC 33774 / DSM 43861 / JCM 3304 / KCC A-0304 / NBRC 14216 / KM-6054</strain>
    </source>
</reference>
<comment type="similarity">
    <text evidence="8">Belongs to the trans-sulfuration enzymes family.</text>
</comment>
<evidence type="ECO:0000256" key="5">
    <source>
        <dbReference type="ARBA" id="ARBA00048780"/>
    </source>
</evidence>
<dbReference type="Gene3D" id="3.90.1150.10">
    <property type="entry name" value="Aspartate Aminotransferase, domain 1"/>
    <property type="match status" value="1"/>
</dbReference>
<evidence type="ECO:0000256" key="9">
    <source>
        <dbReference type="SAM" id="MobiDB-lite"/>
    </source>
</evidence>
<feature type="modified residue" description="N6-(pyridoxal phosphate)lysine" evidence="7">
    <location>
        <position position="207"/>
    </location>
</feature>
<dbReference type="GO" id="GO:0005737">
    <property type="term" value="C:cytoplasm"/>
    <property type="evidence" value="ECO:0007669"/>
    <property type="project" value="TreeGrafter"/>
</dbReference>
<evidence type="ECO:0000256" key="1">
    <source>
        <dbReference type="ARBA" id="ARBA00001933"/>
    </source>
</evidence>